<dbReference type="EMBL" id="UINC01001063">
    <property type="protein sequence ID" value="SUZ69492.1"/>
    <property type="molecule type" value="Genomic_DNA"/>
</dbReference>
<reference evidence="2" key="1">
    <citation type="submission" date="2018-05" db="EMBL/GenBank/DDBJ databases">
        <authorList>
            <person name="Lanie J.A."/>
            <person name="Ng W.-L."/>
            <person name="Kazmierczak K.M."/>
            <person name="Andrzejewski T.M."/>
            <person name="Davidsen T.M."/>
            <person name="Wayne K.J."/>
            <person name="Tettelin H."/>
            <person name="Glass J.I."/>
            <person name="Rusch D."/>
            <person name="Podicherti R."/>
            <person name="Tsui H.-C.T."/>
            <person name="Winkler M.E."/>
        </authorList>
    </citation>
    <scope>NUCLEOTIDE SEQUENCE</scope>
</reference>
<dbReference type="InterPro" id="IPR008775">
    <property type="entry name" value="Phytyl_CoA_dOase-like"/>
</dbReference>
<gene>
    <name evidence="2" type="ORF">METZ01_LOCUS22346</name>
</gene>
<dbReference type="Pfam" id="PF05721">
    <property type="entry name" value="PhyH"/>
    <property type="match status" value="1"/>
</dbReference>
<sequence>MTTEDQDDSSKEEFTNRINKQKGRISSEFIEETKYLSQTQKDSWNENGFILIPNFYPESKCEEINQTVIDIVHSMVDNSEEFNHAYIDDGHIGIREMKPAVKIENIEDEMSKVFRLHQKGVFNEFIKREDLLDMLQDILGENIDCFLSQFIFKNPGAWGQPWHQDSSYFPFDRAPQVGAWLATSPATEENGCLVILPGSHKEPLHEHLPDDRPGSNYGYTEIKDHDFSKETPLLLQSGDLLLFHSFLMHKSFDNKSKHRRTAMVYHFAETGTNFGEIDSPTNEWISVRGKGLS</sequence>
<feature type="region of interest" description="Disordered" evidence="1">
    <location>
        <begin position="1"/>
        <end position="22"/>
    </location>
</feature>
<dbReference type="SUPFAM" id="SSF51197">
    <property type="entry name" value="Clavaminate synthase-like"/>
    <property type="match status" value="1"/>
</dbReference>
<protein>
    <recommendedName>
        <fullName evidence="3">Fe2OG dioxygenase domain-containing protein</fullName>
    </recommendedName>
</protein>
<evidence type="ECO:0000313" key="2">
    <source>
        <dbReference type="EMBL" id="SUZ69492.1"/>
    </source>
</evidence>
<name>A0A381PR39_9ZZZZ</name>
<dbReference type="GO" id="GO:0046872">
    <property type="term" value="F:metal ion binding"/>
    <property type="evidence" value="ECO:0007669"/>
    <property type="project" value="UniProtKB-ARBA"/>
</dbReference>
<evidence type="ECO:0000256" key="1">
    <source>
        <dbReference type="SAM" id="MobiDB-lite"/>
    </source>
</evidence>
<dbReference type="GO" id="GO:0016491">
    <property type="term" value="F:oxidoreductase activity"/>
    <property type="evidence" value="ECO:0007669"/>
    <property type="project" value="UniProtKB-ARBA"/>
</dbReference>
<dbReference type="PANTHER" id="PTHR20883:SF48">
    <property type="entry name" value="ECTOINE DIOXYGENASE"/>
    <property type="match status" value="1"/>
</dbReference>
<evidence type="ECO:0008006" key="3">
    <source>
        <dbReference type="Google" id="ProtNLM"/>
    </source>
</evidence>
<dbReference type="Gene3D" id="2.60.120.620">
    <property type="entry name" value="q2cbj1_9rhob like domain"/>
    <property type="match status" value="1"/>
</dbReference>
<accession>A0A381PR39</accession>
<organism evidence="2">
    <name type="scientific">marine metagenome</name>
    <dbReference type="NCBI Taxonomy" id="408172"/>
    <lineage>
        <taxon>unclassified sequences</taxon>
        <taxon>metagenomes</taxon>
        <taxon>ecological metagenomes</taxon>
    </lineage>
</organism>
<dbReference type="PANTHER" id="PTHR20883">
    <property type="entry name" value="PHYTANOYL-COA DIOXYGENASE DOMAIN CONTAINING 1"/>
    <property type="match status" value="1"/>
</dbReference>
<proteinExistence type="predicted"/>
<dbReference type="AlphaFoldDB" id="A0A381PR39"/>